<protein>
    <recommendedName>
        <fullName evidence="14">Gnk2-homologous domain-containing protein</fullName>
    </recommendedName>
</protein>
<keyword evidence="11 13" id="KW-0472">Membrane</keyword>
<dbReference type="PROSITE" id="PS51473">
    <property type="entry name" value="GNK2"/>
    <property type="match status" value="1"/>
</dbReference>
<dbReference type="InterPro" id="IPR038408">
    <property type="entry name" value="GNK2_sf"/>
</dbReference>
<keyword evidence="5" id="KW-0732">Signal</keyword>
<evidence type="ECO:0000256" key="2">
    <source>
        <dbReference type="ARBA" id="ARBA00022527"/>
    </source>
</evidence>
<dbReference type="Pfam" id="PF01657">
    <property type="entry name" value="Stress-antifung"/>
    <property type="match status" value="1"/>
</dbReference>
<dbReference type="InterPro" id="IPR011009">
    <property type="entry name" value="Kinase-like_dom_sf"/>
</dbReference>
<evidence type="ECO:0000256" key="1">
    <source>
        <dbReference type="ARBA" id="ARBA00004167"/>
    </source>
</evidence>
<evidence type="ECO:0000256" key="10">
    <source>
        <dbReference type="ARBA" id="ARBA00022989"/>
    </source>
</evidence>
<evidence type="ECO:0000256" key="4">
    <source>
        <dbReference type="ARBA" id="ARBA00022692"/>
    </source>
</evidence>
<evidence type="ECO:0000256" key="9">
    <source>
        <dbReference type="ARBA" id="ARBA00022840"/>
    </source>
</evidence>
<keyword evidence="8" id="KW-0418">Kinase</keyword>
<dbReference type="Gene3D" id="3.30.200.20">
    <property type="entry name" value="Phosphorylase Kinase, domain 1"/>
    <property type="match status" value="1"/>
</dbReference>
<feature type="transmembrane region" description="Helical" evidence="13">
    <location>
        <begin position="102"/>
        <end position="125"/>
    </location>
</feature>
<sequence length="208" mass="22621">MRPITLSVFTIYALEQCTPELSQKGCGDCLLTAILKIPQVASRKIGCRILQPSCNLRYETIPFFAAVDVIPQPRPSSPLLSQSLPSPTEGNGNGNGSNTTRILIIVLVASVVGILSLVLCIWICLRLRKPREIVENAEVDEMIKAESSQYDLATIRAATSNFCVENKLGQGVFRAVYEGNLPKGQEVAVERLSSASGQGDLEFKNEVL</sequence>
<evidence type="ECO:0000256" key="12">
    <source>
        <dbReference type="ARBA" id="ARBA00023170"/>
    </source>
</evidence>
<keyword evidence="9" id="KW-0067">ATP-binding</keyword>
<keyword evidence="6" id="KW-0677">Repeat</keyword>
<keyword evidence="3" id="KW-0808">Transferase</keyword>
<accession>A0AAV5K8L8</accession>
<dbReference type="InterPro" id="IPR002902">
    <property type="entry name" value="GNK2"/>
</dbReference>
<name>A0AAV5K8L8_9ROSI</name>
<feature type="domain" description="Gnk2-homologous" evidence="14">
    <location>
        <begin position="1"/>
        <end position="63"/>
    </location>
</feature>
<reference evidence="15 16" key="1">
    <citation type="journal article" date="2021" name="Commun. Biol.">
        <title>The genome of Shorea leprosula (Dipterocarpaceae) highlights the ecological relevance of drought in aseasonal tropical rainforests.</title>
        <authorList>
            <person name="Ng K.K.S."/>
            <person name="Kobayashi M.J."/>
            <person name="Fawcett J.A."/>
            <person name="Hatakeyama M."/>
            <person name="Paape T."/>
            <person name="Ng C.H."/>
            <person name="Ang C.C."/>
            <person name="Tnah L.H."/>
            <person name="Lee C.T."/>
            <person name="Nishiyama T."/>
            <person name="Sese J."/>
            <person name="O'Brien M.J."/>
            <person name="Copetti D."/>
            <person name="Mohd Noor M.I."/>
            <person name="Ong R.C."/>
            <person name="Putra M."/>
            <person name="Sireger I.Z."/>
            <person name="Indrioko S."/>
            <person name="Kosugi Y."/>
            <person name="Izuno A."/>
            <person name="Isagi Y."/>
            <person name="Lee S.L."/>
            <person name="Shimizu K.K."/>
        </authorList>
    </citation>
    <scope>NUCLEOTIDE SEQUENCE [LARGE SCALE GENOMIC DNA]</scope>
    <source>
        <strain evidence="15">214</strain>
    </source>
</reference>
<dbReference type="EMBL" id="BPVZ01000052">
    <property type="protein sequence ID" value="GKV19240.1"/>
    <property type="molecule type" value="Genomic_DNA"/>
</dbReference>
<evidence type="ECO:0000256" key="6">
    <source>
        <dbReference type="ARBA" id="ARBA00022737"/>
    </source>
</evidence>
<evidence type="ECO:0000256" key="7">
    <source>
        <dbReference type="ARBA" id="ARBA00022741"/>
    </source>
</evidence>
<comment type="caution">
    <text evidence="15">The sequence shown here is derived from an EMBL/GenBank/DDBJ whole genome shotgun (WGS) entry which is preliminary data.</text>
</comment>
<evidence type="ECO:0000256" key="11">
    <source>
        <dbReference type="ARBA" id="ARBA00023136"/>
    </source>
</evidence>
<gene>
    <name evidence="15" type="ORF">SLEP1_g29527</name>
</gene>
<keyword evidence="7" id="KW-0547">Nucleotide-binding</keyword>
<keyword evidence="16" id="KW-1185">Reference proteome</keyword>
<dbReference type="GO" id="GO:0005524">
    <property type="term" value="F:ATP binding"/>
    <property type="evidence" value="ECO:0007669"/>
    <property type="project" value="UniProtKB-KW"/>
</dbReference>
<dbReference type="Proteomes" id="UP001054252">
    <property type="component" value="Unassembled WGS sequence"/>
</dbReference>
<dbReference type="PANTHER" id="PTHR27002:SF1073">
    <property type="entry name" value="CYSTEINE-RICH RECEPTOR-LIKE PROTEIN KINASE 29"/>
    <property type="match status" value="1"/>
</dbReference>
<keyword evidence="2" id="KW-0723">Serine/threonine-protein kinase</keyword>
<evidence type="ECO:0000256" key="5">
    <source>
        <dbReference type="ARBA" id="ARBA00022729"/>
    </source>
</evidence>
<dbReference type="CDD" id="cd23509">
    <property type="entry name" value="Gnk2-like"/>
    <property type="match status" value="1"/>
</dbReference>
<proteinExistence type="predicted"/>
<dbReference type="AlphaFoldDB" id="A0AAV5K8L8"/>
<dbReference type="GO" id="GO:0004674">
    <property type="term" value="F:protein serine/threonine kinase activity"/>
    <property type="evidence" value="ECO:0007669"/>
    <property type="project" value="UniProtKB-KW"/>
</dbReference>
<comment type="subcellular location">
    <subcellularLocation>
        <location evidence="1">Membrane</location>
        <topology evidence="1">Single-pass membrane protein</topology>
    </subcellularLocation>
</comment>
<organism evidence="15 16">
    <name type="scientific">Rubroshorea leprosula</name>
    <dbReference type="NCBI Taxonomy" id="152421"/>
    <lineage>
        <taxon>Eukaryota</taxon>
        <taxon>Viridiplantae</taxon>
        <taxon>Streptophyta</taxon>
        <taxon>Embryophyta</taxon>
        <taxon>Tracheophyta</taxon>
        <taxon>Spermatophyta</taxon>
        <taxon>Magnoliopsida</taxon>
        <taxon>eudicotyledons</taxon>
        <taxon>Gunneridae</taxon>
        <taxon>Pentapetalae</taxon>
        <taxon>rosids</taxon>
        <taxon>malvids</taxon>
        <taxon>Malvales</taxon>
        <taxon>Dipterocarpaceae</taxon>
        <taxon>Rubroshorea</taxon>
    </lineage>
</organism>
<evidence type="ECO:0000259" key="14">
    <source>
        <dbReference type="PROSITE" id="PS51473"/>
    </source>
</evidence>
<dbReference type="GO" id="GO:0005886">
    <property type="term" value="C:plasma membrane"/>
    <property type="evidence" value="ECO:0007669"/>
    <property type="project" value="TreeGrafter"/>
</dbReference>
<dbReference type="SUPFAM" id="SSF56112">
    <property type="entry name" value="Protein kinase-like (PK-like)"/>
    <property type="match status" value="1"/>
</dbReference>
<evidence type="ECO:0000256" key="8">
    <source>
        <dbReference type="ARBA" id="ARBA00022777"/>
    </source>
</evidence>
<evidence type="ECO:0000313" key="15">
    <source>
        <dbReference type="EMBL" id="GKV19240.1"/>
    </source>
</evidence>
<evidence type="ECO:0000313" key="16">
    <source>
        <dbReference type="Proteomes" id="UP001054252"/>
    </source>
</evidence>
<evidence type="ECO:0000256" key="3">
    <source>
        <dbReference type="ARBA" id="ARBA00022679"/>
    </source>
</evidence>
<evidence type="ECO:0000256" key="13">
    <source>
        <dbReference type="SAM" id="Phobius"/>
    </source>
</evidence>
<dbReference type="PANTHER" id="PTHR27002">
    <property type="entry name" value="RECEPTOR-LIKE SERINE/THREONINE-PROTEIN KINASE SD1-8"/>
    <property type="match status" value="1"/>
</dbReference>
<keyword evidence="10 13" id="KW-1133">Transmembrane helix</keyword>
<keyword evidence="12" id="KW-0675">Receptor</keyword>
<keyword evidence="4 13" id="KW-0812">Transmembrane</keyword>
<dbReference type="Gene3D" id="3.30.430.20">
    <property type="entry name" value="Gnk2 domain, C-X8-C-X2-C motif"/>
    <property type="match status" value="1"/>
</dbReference>